<accession>A0A1L9S4R4</accession>
<dbReference type="OrthoDB" id="408631at2759"/>
<dbReference type="VEuPathDB" id="FungiDB:ASPZODRAFT_170350"/>
<organism evidence="3 4">
    <name type="scientific">Penicilliopsis zonata CBS 506.65</name>
    <dbReference type="NCBI Taxonomy" id="1073090"/>
    <lineage>
        <taxon>Eukaryota</taxon>
        <taxon>Fungi</taxon>
        <taxon>Dikarya</taxon>
        <taxon>Ascomycota</taxon>
        <taxon>Pezizomycotina</taxon>
        <taxon>Eurotiomycetes</taxon>
        <taxon>Eurotiomycetidae</taxon>
        <taxon>Eurotiales</taxon>
        <taxon>Aspergillaceae</taxon>
        <taxon>Penicilliopsis</taxon>
    </lineage>
</organism>
<dbReference type="Pfam" id="PF07859">
    <property type="entry name" value="Abhydrolase_3"/>
    <property type="match status" value="1"/>
</dbReference>
<evidence type="ECO:0000256" key="1">
    <source>
        <dbReference type="ARBA" id="ARBA00022801"/>
    </source>
</evidence>
<gene>
    <name evidence="3" type="ORF">ASPZODRAFT_170350</name>
</gene>
<dbReference type="Proteomes" id="UP000184188">
    <property type="component" value="Unassembled WGS sequence"/>
</dbReference>
<protein>
    <recommendedName>
        <fullName evidence="2">Alpha/beta hydrolase fold-3 domain-containing protein</fullName>
    </recommendedName>
</protein>
<evidence type="ECO:0000313" key="4">
    <source>
        <dbReference type="Proteomes" id="UP000184188"/>
    </source>
</evidence>
<evidence type="ECO:0000259" key="2">
    <source>
        <dbReference type="Pfam" id="PF07859"/>
    </source>
</evidence>
<dbReference type="RefSeq" id="XP_022576668.1">
    <property type="nucleotide sequence ID" value="XM_022726943.1"/>
</dbReference>
<dbReference type="InterPro" id="IPR013094">
    <property type="entry name" value="AB_hydrolase_3"/>
</dbReference>
<dbReference type="PANTHER" id="PTHR48081">
    <property type="entry name" value="AB HYDROLASE SUPERFAMILY PROTEIN C4A8.06C"/>
    <property type="match status" value="1"/>
</dbReference>
<dbReference type="SUPFAM" id="SSF53474">
    <property type="entry name" value="alpha/beta-Hydrolases"/>
    <property type="match status" value="1"/>
</dbReference>
<dbReference type="PANTHER" id="PTHR48081:SF8">
    <property type="entry name" value="ALPHA_BETA HYDROLASE FOLD-3 DOMAIN-CONTAINING PROTEIN-RELATED"/>
    <property type="match status" value="1"/>
</dbReference>
<dbReference type="EMBL" id="KV878367">
    <property type="protein sequence ID" value="OJJ42158.1"/>
    <property type="molecule type" value="Genomic_DNA"/>
</dbReference>
<feature type="domain" description="Alpha/beta hydrolase fold-3" evidence="2">
    <location>
        <begin position="99"/>
        <end position="315"/>
    </location>
</feature>
<dbReference type="InterPro" id="IPR050300">
    <property type="entry name" value="GDXG_lipolytic_enzyme"/>
</dbReference>
<dbReference type="GO" id="GO:0016787">
    <property type="term" value="F:hydrolase activity"/>
    <property type="evidence" value="ECO:0007669"/>
    <property type="project" value="UniProtKB-KW"/>
</dbReference>
<keyword evidence="4" id="KW-1185">Reference proteome</keyword>
<dbReference type="GeneID" id="34613407"/>
<evidence type="ECO:0000313" key="3">
    <source>
        <dbReference type="EMBL" id="OJJ42158.1"/>
    </source>
</evidence>
<dbReference type="STRING" id="1073090.A0A1L9S4R4"/>
<keyword evidence="1" id="KW-0378">Hydrolase</keyword>
<reference evidence="4" key="1">
    <citation type="journal article" date="2017" name="Genome Biol.">
        <title>Comparative genomics reveals high biological diversity and specific adaptations in the industrially and medically important fungal genus Aspergillus.</title>
        <authorList>
            <person name="de Vries R.P."/>
            <person name="Riley R."/>
            <person name="Wiebenga A."/>
            <person name="Aguilar-Osorio G."/>
            <person name="Amillis S."/>
            <person name="Uchima C.A."/>
            <person name="Anderluh G."/>
            <person name="Asadollahi M."/>
            <person name="Askin M."/>
            <person name="Barry K."/>
            <person name="Battaglia E."/>
            <person name="Bayram O."/>
            <person name="Benocci T."/>
            <person name="Braus-Stromeyer S.A."/>
            <person name="Caldana C."/>
            <person name="Canovas D."/>
            <person name="Cerqueira G.C."/>
            <person name="Chen F."/>
            <person name="Chen W."/>
            <person name="Choi C."/>
            <person name="Clum A."/>
            <person name="Dos Santos R.A."/>
            <person name="Damasio A.R."/>
            <person name="Diallinas G."/>
            <person name="Emri T."/>
            <person name="Fekete E."/>
            <person name="Flipphi M."/>
            <person name="Freyberg S."/>
            <person name="Gallo A."/>
            <person name="Gournas C."/>
            <person name="Habgood R."/>
            <person name="Hainaut M."/>
            <person name="Harispe M.L."/>
            <person name="Henrissat B."/>
            <person name="Hilden K.S."/>
            <person name="Hope R."/>
            <person name="Hossain A."/>
            <person name="Karabika E."/>
            <person name="Karaffa L."/>
            <person name="Karanyi Z."/>
            <person name="Krasevec N."/>
            <person name="Kuo A."/>
            <person name="Kusch H."/>
            <person name="LaButti K."/>
            <person name="Lagendijk E.L."/>
            <person name="Lapidus A."/>
            <person name="Levasseur A."/>
            <person name="Lindquist E."/>
            <person name="Lipzen A."/>
            <person name="Logrieco A.F."/>
            <person name="MacCabe A."/>
            <person name="Maekelae M.R."/>
            <person name="Malavazi I."/>
            <person name="Melin P."/>
            <person name="Meyer V."/>
            <person name="Mielnichuk N."/>
            <person name="Miskei M."/>
            <person name="Molnar A.P."/>
            <person name="Mule G."/>
            <person name="Ngan C.Y."/>
            <person name="Orejas M."/>
            <person name="Orosz E."/>
            <person name="Ouedraogo J.P."/>
            <person name="Overkamp K.M."/>
            <person name="Park H.-S."/>
            <person name="Perrone G."/>
            <person name="Piumi F."/>
            <person name="Punt P.J."/>
            <person name="Ram A.F."/>
            <person name="Ramon A."/>
            <person name="Rauscher S."/>
            <person name="Record E."/>
            <person name="Riano-Pachon D.M."/>
            <person name="Robert V."/>
            <person name="Roehrig J."/>
            <person name="Ruller R."/>
            <person name="Salamov A."/>
            <person name="Salih N.S."/>
            <person name="Samson R.A."/>
            <person name="Sandor E."/>
            <person name="Sanguinetti M."/>
            <person name="Schuetze T."/>
            <person name="Sepcic K."/>
            <person name="Shelest E."/>
            <person name="Sherlock G."/>
            <person name="Sophianopoulou V."/>
            <person name="Squina F.M."/>
            <person name="Sun H."/>
            <person name="Susca A."/>
            <person name="Todd R.B."/>
            <person name="Tsang A."/>
            <person name="Unkles S.E."/>
            <person name="van de Wiele N."/>
            <person name="van Rossen-Uffink D."/>
            <person name="Oliveira J.V."/>
            <person name="Vesth T.C."/>
            <person name="Visser J."/>
            <person name="Yu J.-H."/>
            <person name="Zhou M."/>
            <person name="Andersen M.R."/>
            <person name="Archer D.B."/>
            <person name="Baker S.E."/>
            <person name="Benoit I."/>
            <person name="Brakhage A.A."/>
            <person name="Braus G.H."/>
            <person name="Fischer R."/>
            <person name="Frisvad J.C."/>
            <person name="Goldman G.H."/>
            <person name="Houbraken J."/>
            <person name="Oakley B."/>
            <person name="Pocsi I."/>
            <person name="Scazzocchio C."/>
            <person name="Seiboth B."/>
            <person name="vanKuyk P.A."/>
            <person name="Wortman J."/>
            <person name="Dyer P.S."/>
            <person name="Grigoriev I.V."/>
        </authorList>
    </citation>
    <scope>NUCLEOTIDE SEQUENCE [LARGE SCALE GENOMIC DNA]</scope>
    <source>
        <strain evidence="4">CBS 506.65</strain>
    </source>
</reference>
<dbReference type="InterPro" id="IPR029058">
    <property type="entry name" value="AB_hydrolase_fold"/>
</dbReference>
<sequence length="340" mass="37514">MKSVILQHFAPCSKETEQQRVQESEEYERKKTKKVHFWDCRDAQEYRQLEKEGKGVFDMPVYDPDAQVIDIQSTPRPDDPVHDIPVRILRPKGAPRGILMFIHGGGFVIGSSSLHDNVLRLLAEQTDLIVASVEYRLAPEYKLPAGSYDCVDAAMYLLSPDCEKTLGSTLSFICGESAGGYLTVQTALMLRDAGIDVRKRLAGIMPVYPIVDLSFLPSVRAGTASGQGVPMPTDDADRNFIALSLPREVWTSKDKIKNPIYSPLYANLGDMPPAMITVGAIDSLLDDSILLAARWELAGNQAELKIYPGSPHGYLVVDLDVTKEAIADLVDFMKGRLNSS</sequence>
<dbReference type="Gene3D" id="3.40.50.1820">
    <property type="entry name" value="alpha/beta hydrolase"/>
    <property type="match status" value="1"/>
</dbReference>
<dbReference type="AlphaFoldDB" id="A0A1L9S4R4"/>
<name>A0A1L9S4R4_9EURO</name>
<proteinExistence type="predicted"/>